<evidence type="ECO:0000256" key="1">
    <source>
        <dbReference type="SAM" id="Phobius"/>
    </source>
</evidence>
<keyword evidence="2" id="KW-1185">Reference proteome</keyword>
<feature type="transmembrane region" description="Helical" evidence="1">
    <location>
        <begin position="67"/>
        <end position="88"/>
    </location>
</feature>
<evidence type="ECO:0000313" key="2">
    <source>
        <dbReference type="Proteomes" id="UP000887574"/>
    </source>
</evidence>
<protein>
    <submittedName>
        <fullName evidence="3">Uncharacterized protein</fullName>
    </submittedName>
</protein>
<keyword evidence="1" id="KW-0812">Transmembrane</keyword>
<feature type="transmembrane region" description="Helical" evidence="1">
    <location>
        <begin position="100"/>
        <end position="121"/>
    </location>
</feature>
<evidence type="ECO:0000313" key="3">
    <source>
        <dbReference type="WBParaSite" id="jg2951"/>
    </source>
</evidence>
<sequence>MSRLRFPVTYREKKRKWLIYTSCFVIATAYLVNFTSILLELPLDLISDRTCTTMTCLLVKGKGRVQFYIKISFSSMILVSSYYLFLLLRKKKIINIKNRVVKYTVIGEICLSILPSVFSLAFNTITGDNLINYAGQSVGTLSTIDVAICSVLYFKMFAKEE</sequence>
<organism evidence="2 3">
    <name type="scientific">Ditylenchus dipsaci</name>
    <dbReference type="NCBI Taxonomy" id="166011"/>
    <lineage>
        <taxon>Eukaryota</taxon>
        <taxon>Metazoa</taxon>
        <taxon>Ecdysozoa</taxon>
        <taxon>Nematoda</taxon>
        <taxon>Chromadorea</taxon>
        <taxon>Rhabditida</taxon>
        <taxon>Tylenchina</taxon>
        <taxon>Tylenchomorpha</taxon>
        <taxon>Sphaerularioidea</taxon>
        <taxon>Anguinidae</taxon>
        <taxon>Anguininae</taxon>
        <taxon>Ditylenchus</taxon>
    </lineage>
</organism>
<reference evidence="3" key="1">
    <citation type="submission" date="2022-11" db="UniProtKB">
        <authorList>
            <consortium name="WormBaseParasite"/>
        </authorList>
    </citation>
    <scope>IDENTIFICATION</scope>
</reference>
<keyword evidence="1" id="KW-0472">Membrane</keyword>
<dbReference type="AlphaFoldDB" id="A0A915E619"/>
<feature type="transmembrane region" description="Helical" evidence="1">
    <location>
        <begin position="133"/>
        <end position="154"/>
    </location>
</feature>
<keyword evidence="1" id="KW-1133">Transmembrane helix</keyword>
<accession>A0A915E619</accession>
<dbReference type="Proteomes" id="UP000887574">
    <property type="component" value="Unplaced"/>
</dbReference>
<name>A0A915E619_9BILA</name>
<dbReference type="WBParaSite" id="jg2951">
    <property type="protein sequence ID" value="jg2951"/>
    <property type="gene ID" value="jg2951"/>
</dbReference>
<proteinExistence type="predicted"/>
<feature type="transmembrane region" description="Helical" evidence="1">
    <location>
        <begin position="18"/>
        <end position="39"/>
    </location>
</feature>